<dbReference type="Pfam" id="PF00676">
    <property type="entry name" value="E1_dh"/>
    <property type="match status" value="1"/>
</dbReference>
<reference evidence="4" key="2">
    <citation type="journal article" date="2015" name="ISME J.">
        <title>A new class of marine Euryarchaeota group II from the Mediterranean deep chlorophyll maximum.</title>
        <authorList>
            <person name="Martin-Cuadrado A.B."/>
            <person name="Garcia-Heredia I."/>
            <person name="Molto A.G."/>
            <person name="Lopez-Ubeda R."/>
            <person name="Kimes N."/>
            <person name="Lopez-Garcia P."/>
            <person name="Moreira D."/>
            <person name="Rodriguez-Valera F."/>
        </authorList>
    </citation>
    <scope>NUCLEOTIDE SEQUENCE</scope>
</reference>
<dbReference type="PANTHER" id="PTHR43380:SF1">
    <property type="entry name" value="2-OXOISOVALERATE DEHYDROGENASE SUBUNIT ALPHA, MITOCHONDRIAL"/>
    <property type="match status" value="1"/>
</dbReference>
<dbReference type="InterPro" id="IPR029061">
    <property type="entry name" value="THDP-binding"/>
</dbReference>
<dbReference type="GO" id="GO:0016624">
    <property type="term" value="F:oxidoreductase activity, acting on the aldehyde or oxo group of donors, disulfide as acceptor"/>
    <property type="evidence" value="ECO:0007669"/>
    <property type="project" value="InterPro"/>
</dbReference>
<dbReference type="AlphaFoldDB" id="A0A1B1TG73"/>
<dbReference type="GO" id="GO:0009083">
    <property type="term" value="P:branched-chain amino acid catabolic process"/>
    <property type="evidence" value="ECO:0007669"/>
    <property type="project" value="TreeGrafter"/>
</dbReference>
<keyword evidence="1" id="KW-0560">Oxidoreductase</keyword>
<feature type="region of interest" description="Disordered" evidence="2">
    <location>
        <begin position="1"/>
        <end position="50"/>
    </location>
</feature>
<reference evidence="4" key="1">
    <citation type="submission" date="2014-11" db="EMBL/GenBank/DDBJ databases">
        <authorList>
            <person name="Zhu J."/>
            <person name="Qi W."/>
            <person name="Song R."/>
        </authorList>
    </citation>
    <scope>NUCLEOTIDE SEQUENCE</scope>
</reference>
<protein>
    <submittedName>
        <fullName evidence="4">Pyruvate/2-oxoglutarate/2-oxoisovalerate dehydrogenase E1 component, alpha subunit</fullName>
    </submittedName>
</protein>
<dbReference type="PANTHER" id="PTHR43380">
    <property type="entry name" value="2-OXOISOVALERATE DEHYDROGENASE SUBUNIT ALPHA, MITOCHONDRIAL"/>
    <property type="match status" value="1"/>
</dbReference>
<dbReference type="InterPro" id="IPR001017">
    <property type="entry name" value="DH_E1"/>
</dbReference>
<proteinExistence type="predicted"/>
<dbReference type="EMBL" id="KP211933">
    <property type="protein sequence ID" value="ANV81264.1"/>
    <property type="molecule type" value="Genomic_DNA"/>
</dbReference>
<dbReference type="Gene3D" id="3.40.50.970">
    <property type="match status" value="1"/>
</dbReference>
<feature type="domain" description="Dehydrogenase E1 component" evidence="3">
    <location>
        <begin position="88"/>
        <end position="376"/>
    </location>
</feature>
<keyword evidence="4" id="KW-0670">Pyruvate</keyword>
<sequence>MTERKTIATTPYTIGVAPFRPGDESSFGGSFTEKPGDLNRPDPAKCDSQDTVKHASGLIRVMDDDNKAKGEWDPALSAETMIQGLEYMMRLRIFDDRMLKMQRTGKLSFYMRSFGEEAVAIAQTMALETQDWIFPSYRQPGAQFVRGRDMVSMICHCIGNTEDNVKGRQMPVHYTWKEGRFISISSPVGTQFSQAVGVAMASAYKGLDEVCISWLGDGTSAQGDYHYALNFASTFKPPVILNVVNNQWAISTHKNLATGGRTFAERGLAYDIPSLRVDGNDFLALYSVTKWARERAGAGLGPTHIEVYTYRAGAHSSSDDPSAYRPDNEFEFWPGGDPVERLKLHLIETKLWDEKKHTALEKKIDDEVMTAYKEACEFGDLASGPYPPASTIFTEVYETVPWHVQEQREELGK</sequence>
<feature type="compositionally biased region" description="Basic and acidic residues" evidence="2">
    <location>
        <begin position="34"/>
        <end position="50"/>
    </location>
</feature>
<dbReference type="SUPFAM" id="SSF52518">
    <property type="entry name" value="Thiamin diphosphate-binding fold (THDP-binding)"/>
    <property type="match status" value="1"/>
</dbReference>
<dbReference type="InterPro" id="IPR050771">
    <property type="entry name" value="Alpha-ketoacid_DH_E1_comp"/>
</dbReference>
<evidence type="ECO:0000259" key="3">
    <source>
        <dbReference type="Pfam" id="PF00676"/>
    </source>
</evidence>
<dbReference type="CDD" id="cd02000">
    <property type="entry name" value="TPP_E1_PDC_ADC_BCADC"/>
    <property type="match status" value="1"/>
</dbReference>
<dbReference type="GO" id="GO:0044272">
    <property type="term" value="P:sulfur compound biosynthetic process"/>
    <property type="evidence" value="ECO:0007669"/>
    <property type="project" value="UniProtKB-ARBA"/>
</dbReference>
<accession>A0A1B1TG73</accession>
<organism evidence="4">
    <name type="scientific">uncultured Poseidoniia archaeon</name>
    <dbReference type="NCBI Taxonomy" id="1697135"/>
    <lineage>
        <taxon>Archaea</taxon>
        <taxon>Methanobacteriati</taxon>
        <taxon>Thermoplasmatota</taxon>
        <taxon>Candidatus Poseidoniia</taxon>
        <taxon>environmental samples</taxon>
    </lineage>
</organism>
<evidence type="ECO:0000256" key="2">
    <source>
        <dbReference type="SAM" id="MobiDB-lite"/>
    </source>
</evidence>
<name>A0A1B1TG73_9ARCH</name>
<evidence type="ECO:0000256" key="1">
    <source>
        <dbReference type="ARBA" id="ARBA00023002"/>
    </source>
</evidence>
<evidence type="ECO:0000313" key="4">
    <source>
        <dbReference type="EMBL" id="ANV81264.1"/>
    </source>
</evidence>